<evidence type="ECO:0000313" key="2">
    <source>
        <dbReference type="Proteomes" id="UP000683493"/>
    </source>
</evidence>
<organism evidence="1 2">
    <name type="scientific">Geomonas diazotrophica</name>
    <dbReference type="NCBI Taxonomy" id="2843197"/>
    <lineage>
        <taxon>Bacteria</taxon>
        <taxon>Pseudomonadati</taxon>
        <taxon>Thermodesulfobacteriota</taxon>
        <taxon>Desulfuromonadia</taxon>
        <taxon>Geobacterales</taxon>
        <taxon>Geobacteraceae</taxon>
        <taxon>Geomonas</taxon>
    </lineage>
</organism>
<name>A0ABX8JHG7_9BACT</name>
<dbReference type="EMBL" id="CP076724">
    <property type="protein sequence ID" value="QWV96099.1"/>
    <property type="molecule type" value="Genomic_DNA"/>
</dbReference>
<reference evidence="1 2" key="1">
    <citation type="submission" date="2021-06" db="EMBL/GenBank/DDBJ databases">
        <title>Gemonas diversity in paddy soil.</title>
        <authorList>
            <person name="Liu G."/>
        </authorList>
    </citation>
    <scope>NUCLEOTIDE SEQUENCE [LARGE SCALE GENOMIC DNA]</scope>
    <source>
        <strain evidence="1 2">RG29</strain>
    </source>
</reference>
<evidence type="ECO:0000313" key="1">
    <source>
        <dbReference type="EMBL" id="QWV96099.1"/>
    </source>
</evidence>
<gene>
    <name evidence="1" type="ORF">KP005_11980</name>
</gene>
<dbReference type="Proteomes" id="UP000683493">
    <property type="component" value="Chromosome"/>
</dbReference>
<proteinExistence type="predicted"/>
<keyword evidence="2" id="KW-1185">Reference proteome</keyword>
<protein>
    <submittedName>
        <fullName evidence="1">Uncharacterized protein</fullName>
    </submittedName>
</protein>
<sequence>MAHHTQKQVKKDTGVGYKFNLDSISLACLNACQQHHKNHGNEFSNSVIVRRAVRRYLKHLEATRHDYRSEEVETKRALKGVQ</sequence>
<accession>A0ABX8JHG7</accession>